<feature type="domain" description="Histidine kinase" evidence="8">
    <location>
        <begin position="97"/>
        <end position="312"/>
    </location>
</feature>
<dbReference type="CDD" id="cd00075">
    <property type="entry name" value="HATPase"/>
    <property type="match status" value="1"/>
</dbReference>
<dbReference type="GO" id="GO:0016301">
    <property type="term" value="F:kinase activity"/>
    <property type="evidence" value="ECO:0007669"/>
    <property type="project" value="UniProtKB-KW"/>
</dbReference>
<keyword evidence="6" id="KW-0902">Two-component regulatory system</keyword>
<evidence type="ECO:0000313" key="10">
    <source>
        <dbReference type="Proteomes" id="UP000756860"/>
    </source>
</evidence>
<dbReference type="InterPro" id="IPR005467">
    <property type="entry name" value="His_kinase_dom"/>
</dbReference>
<evidence type="ECO:0000256" key="7">
    <source>
        <dbReference type="SAM" id="Phobius"/>
    </source>
</evidence>
<accession>A0ABS5SJQ4</accession>
<dbReference type="InterPro" id="IPR036890">
    <property type="entry name" value="HATPase_C_sf"/>
</dbReference>
<dbReference type="EC" id="2.7.13.3" evidence="2"/>
<keyword evidence="4" id="KW-0808">Transferase</keyword>
<keyword evidence="10" id="KW-1185">Reference proteome</keyword>
<evidence type="ECO:0000256" key="5">
    <source>
        <dbReference type="ARBA" id="ARBA00022777"/>
    </source>
</evidence>
<evidence type="ECO:0000256" key="3">
    <source>
        <dbReference type="ARBA" id="ARBA00022553"/>
    </source>
</evidence>
<dbReference type="Gene3D" id="3.30.565.10">
    <property type="entry name" value="Histidine kinase-like ATPase, C-terminal domain"/>
    <property type="match status" value="1"/>
</dbReference>
<keyword evidence="7" id="KW-0472">Membrane</keyword>
<organism evidence="9 10">
    <name type="scientific">Geomobilimonas luticola</name>
    <dbReference type="NCBI Taxonomy" id="1114878"/>
    <lineage>
        <taxon>Bacteria</taxon>
        <taxon>Pseudomonadati</taxon>
        <taxon>Thermodesulfobacteriota</taxon>
        <taxon>Desulfuromonadia</taxon>
        <taxon>Geobacterales</taxon>
        <taxon>Geobacteraceae</taxon>
        <taxon>Geomobilimonas</taxon>
    </lineage>
</organism>
<keyword evidence="3" id="KW-0597">Phosphoprotein</keyword>
<evidence type="ECO:0000313" key="9">
    <source>
        <dbReference type="EMBL" id="MBT0654732.1"/>
    </source>
</evidence>
<evidence type="ECO:0000259" key="8">
    <source>
        <dbReference type="PROSITE" id="PS50109"/>
    </source>
</evidence>
<dbReference type="PRINTS" id="PR00344">
    <property type="entry name" value="BCTRLSENSOR"/>
</dbReference>
<dbReference type="SMART" id="SM00387">
    <property type="entry name" value="HATPase_c"/>
    <property type="match status" value="1"/>
</dbReference>
<evidence type="ECO:0000256" key="1">
    <source>
        <dbReference type="ARBA" id="ARBA00000085"/>
    </source>
</evidence>
<dbReference type="InterPro" id="IPR003594">
    <property type="entry name" value="HATPase_dom"/>
</dbReference>
<dbReference type="PANTHER" id="PTHR45453">
    <property type="entry name" value="PHOSPHATE REGULON SENSOR PROTEIN PHOR"/>
    <property type="match status" value="1"/>
</dbReference>
<evidence type="ECO:0000256" key="2">
    <source>
        <dbReference type="ARBA" id="ARBA00012438"/>
    </source>
</evidence>
<feature type="transmembrane region" description="Helical" evidence="7">
    <location>
        <begin position="12"/>
        <end position="34"/>
    </location>
</feature>
<dbReference type="SMART" id="SM00388">
    <property type="entry name" value="HisKA"/>
    <property type="match status" value="1"/>
</dbReference>
<keyword evidence="5 9" id="KW-0418">Kinase</keyword>
<dbReference type="InterPro" id="IPR036097">
    <property type="entry name" value="HisK_dim/P_sf"/>
</dbReference>
<dbReference type="PANTHER" id="PTHR45453:SF1">
    <property type="entry name" value="PHOSPHATE REGULON SENSOR PROTEIN PHOR"/>
    <property type="match status" value="1"/>
</dbReference>
<dbReference type="PROSITE" id="PS50109">
    <property type="entry name" value="HIS_KIN"/>
    <property type="match status" value="1"/>
</dbReference>
<gene>
    <name evidence="9" type="ORF">KI810_16890</name>
</gene>
<dbReference type="Pfam" id="PF00512">
    <property type="entry name" value="HisKA"/>
    <property type="match status" value="1"/>
</dbReference>
<name>A0ABS5SJQ4_9BACT</name>
<dbReference type="InterPro" id="IPR003661">
    <property type="entry name" value="HisK_dim/P_dom"/>
</dbReference>
<dbReference type="InterPro" id="IPR004358">
    <property type="entry name" value="Sig_transdc_His_kin-like_C"/>
</dbReference>
<dbReference type="Pfam" id="PF02518">
    <property type="entry name" value="HATPase_c"/>
    <property type="match status" value="1"/>
</dbReference>
<comment type="catalytic activity">
    <reaction evidence="1">
        <text>ATP + protein L-histidine = ADP + protein N-phospho-L-histidine.</text>
        <dbReference type="EC" id="2.7.13.3"/>
    </reaction>
</comment>
<dbReference type="SUPFAM" id="SSF47384">
    <property type="entry name" value="Homodimeric domain of signal transducing histidine kinase"/>
    <property type="match status" value="1"/>
</dbReference>
<dbReference type="Gene3D" id="1.10.287.130">
    <property type="match status" value="1"/>
</dbReference>
<reference evidence="9 10" key="1">
    <citation type="submission" date="2021-05" db="EMBL/GenBank/DDBJ databases">
        <title>The draft genome of Geobacter luticola JCM 17780.</title>
        <authorList>
            <person name="Xu Z."/>
            <person name="Masuda Y."/>
            <person name="Itoh H."/>
            <person name="Senoo K."/>
        </authorList>
    </citation>
    <scope>NUCLEOTIDE SEQUENCE [LARGE SCALE GENOMIC DNA]</scope>
    <source>
        <strain evidence="9 10">JCM 17780</strain>
    </source>
</reference>
<proteinExistence type="predicted"/>
<comment type="caution">
    <text evidence="9">The sequence shown here is derived from an EMBL/GenBank/DDBJ whole genome shotgun (WGS) entry which is preliminary data.</text>
</comment>
<dbReference type="SUPFAM" id="SSF55874">
    <property type="entry name" value="ATPase domain of HSP90 chaperone/DNA topoisomerase II/histidine kinase"/>
    <property type="match status" value="1"/>
</dbReference>
<dbReference type="CDD" id="cd00082">
    <property type="entry name" value="HisKA"/>
    <property type="match status" value="1"/>
</dbReference>
<evidence type="ECO:0000256" key="6">
    <source>
        <dbReference type="ARBA" id="ARBA00023012"/>
    </source>
</evidence>
<dbReference type="Proteomes" id="UP000756860">
    <property type="component" value="Unassembled WGS sequence"/>
</dbReference>
<keyword evidence="7" id="KW-0812">Transmembrane</keyword>
<sequence length="312" mass="35594">MKWLKKIFDPLIAFIAIQIIWILVVVFWILWFVARHKELRELARRYHSDLSGPGFNWAVLTVGLVLLVMILAGIYIIFIYWRRQTKLYREQKDVISQVTHELKSPLASIQLHLETIRLRKPAPDKLERFLDTMLADTDRLNNLISNLLMAAKLEQRRRRAQYPVIDFSAFVAASMEAKRAKLPEGGNLSLQIEPGLRLAADVEEMQTALRNLYENAVLYSPGAPDIRVELKRTGRSCQLTFQDRGMGIDAADLKQVFSMFYRVRQPGENIRGTGLGLHIVKSVINEHGGKVRVESEGRGKGCSFVITLPLAT</sequence>
<evidence type="ECO:0000256" key="4">
    <source>
        <dbReference type="ARBA" id="ARBA00022679"/>
    </source>
</evidence>
<dbReference type="InterPro" id="IPR050351">
    <property type="entry name" value="BphY/WalK/GraS-like"/>
</dbReference>
<protein>
    <recommendedName>
        <fullName evidence="2">histidine kinase</fullName>
        <ecNumber evidence="2">2.7.13.3</ecNumber>
    </recommendedName>
</protein>
<keyword evidence="7" id="KW-1133">Transmembrane helix</keyword>
<feature type="transmembrane region" description="Helical" evidence="7">
    <location>
        <begin position="54"/>
        <end position="81"/>
    </location>
</feature>
<dbReference type="EMBL" id="JAHCVK010000016">
    <property type="protein sequence ID" value="MBT0654732.1"/>
    <property type="molecule type" value="Genomic_DNA"/>
</dbReference>
<dbReference type="RefSeq" id="WP_214176740.1">
    <property type="nucleotide sequence ID" value="NZ_JAHCVK010000016.1"/>
</dbReference>